<dbReference type="Proteomes" id="UP000000305">
    <property type="component" value="Unassembled WGS sequence"/>
</dbReference>
<organism evidence="2 3">
    <name type="scientific">Daphnia pulex</name>
    <name type="common">Water flea</name>
    <dbReference type="NCBI Taxonomy" id="6669"/>
    <lineage>
        <taxon>Eukaryota</taxon>
        <taxon>Metazoa</taxon>
        <taxon>Ecdysozoa</taxon>
        <taxon>Arthropoda</taxon>
        <taxon>Crustacea</taxon>
        <taxon>Branchiopoda</taxon>
        <taxon>Diplostraca</taxon>
        <taxon>Cladocera</taxon>
        <taxon>Anomopoda</taxon>
        <taxon>Daphniidae</taxon>
        <taxon>Daphnia</taxon>
    </lineage>
</organism>
<feature type="compositionally biased region" description="Basic and acidic residues" evidence="1">
    <location>
        <begin position="77"/>
        <end position="94"/>
    </location>
</feature>
<proteinExistence type="predicted"/>
<feature type="region of interest" description="Disordered" evidence="1">
    <location>
        <begin position="32"/>
        <end position="134"/>
    </location>
</feature>
<dbReference type="AlphaFoldDB" id="E9FSY3"/>
<protein>
    <submittedName>
        <fullName evidence="2">Uncharacterized protein</fullName>
    </submittedName>
</protein>
<dbReference type="HOGENOM" id="CLU_1898325_0_0_1"/>
<dbReference type="KEGG" id="dpx:DAPPUDRAFT_233011"/>
<sequence>MEEYKRRTCIVVQQLDNDAKQDHFCVTESFKATEKPGGRENKRSFEWNDLNRREKVPKQQASPEKMQQRFCALHHSRPNDLDGDERKGKLESYRSIRSGLDTSNRRGWRDGRPGWELSALDDDDGEQVDTPPHN</sequence>
<accession>E9FSY3</accession>
<reference evidence="2 3" key="1">
    <citation type="journal article" date="2011" name="Science">
        <title>The ecoresponsive genome of Daphnia pulex.</title>
        <authorList>
            <person name="Colbourne J.K."/>
            <person name="Pfrender M.E."/>
            <person name="Gilbert D."/>
            <person name="Thomas W.K."/>
            <person name="Tucker A."/>
            <person name="Oakley T.H."/>
            <person name="Tokishita S."/>
            <person name="Aerts A."/>
            <person name="Arnold G.J."/>
            <person name="Basu M.K."/>
            <person name="Bauer D.J."/>
            <person name="Caceres C.E."/>
            <person name="Carmel L."/>
            <person name="Casola C."/>
            <person name="Choi J.H."/>
            <person name="Detter J.C."/>
            <person name="Dong Q."/>
            <person name="Dusheyko S."/>
            <person name="Eads B.D."/>
            <person name="Frohlich T."/>
            <person name="Geiler-Samerotte K.A."/>
            <person name="Gerlach D."/>
            <person name="Hatcher P."/>
            <person name="Jogdeo S."/>
            <person name="Krijgsveld J."/>
            <person name="Kriventseva E.V."/>
            <person name="Kultz D."/>
            <person name="Laforsch C."/>
            <person name="Lindquist E."/>
            <person name="Lopez J."/>
            <person name="Manak J.R."/>
            <person name="Muller J."/>
            <person name="Pangilinan J."/>
            <person name="Patwardhan R.P."/>
            <person name="Pitluck S."/>
            <person name="Pritham E.J."/>
            <person name="Rechtsteiner A."/>
            <person name="Rho M."/>
            <person name="Rogozin I.B."/>
            <person name="Sakarya O."/>
            <person name="Salamov A."/>
            <person name="Schaack S."/>
            <person name="Shapiro H."/>
            <person name="Shiga Y."/>
            <person name="Skalitzky C."/>
            <person name="Smith Z."/>
            <person name="Souvorov A."/>
            <person name="Sung W."/>
            <person name="Tang Z."/>
            <person name="Tsuchiya D."/>
            <person name="Tu H."/>
            <person name="Vos H."/>
            <person name="Wang M."/>
            <person name="Wolf Y.I."/>
            <person name="Yamagata H."/>
            <person name="Yamada T."/>
            <person name="Ye Y."/>
            <person name="Shaw J.R."/>
            <person name="Andrews J."/>
            <person name="Crease T.J."/>
            <person name="Tang H."/>
            <person name="Lucas S.M."/>
            <person name="Robertson H.M."/>
            <person name="Bork P."/>
            <person name="Koonin E.V."/>
            <person name="Zdobnov E.M."/>
            <person name="Grigoriev I.V."/>
            <person name="Lynch M."/>
            <person name="Boore J.L."/>
        </authorList>
    </citation>
    <scope>NUCLEOTIDE SEQUENCE [LARGE SCALE GENOMIC DNA]</scope>
</reference>
<evidence type="ECO:0000313" key="3">
    <source>
        <dbReference type="Proteomes" id="UP000000305"/>
    </source>
</evidence>
<evidence type="ECO:0000313" key="2">
    <source>
        <dbReference type="EMBL" id="EFX89270.1"/>
    </source>
</evidence>
<evidence type="ECO:0000256" key="1">
    <source>
        <dbReference type="SAM" id="MobiDB-lite"/>
    </source>
</evidence>
<gene>
    <name evidence="2" type="ORF">DAPPUDRAFT_233011</name>
</gene>
<feature type="compositionally biased region" description="Basic and acidic residues" evidence="1">
    <location>
        <begin position="32"/>
        <end position="57"/>
    </location>
</feature>
<feature type="compositionally biased region" description="Basic and acidic residues" evidence="1">
    <location>
        <begin position="103"/>
        <end position="113"/>
    </location>
</feature>
<dbReference type="InParanoid" id="E9FSY3"/>
<keyword evidence="3" id="KW-1185">Reference proteome</keyword>
<name>E9FSY3_DAPPU</name>
<dbReference type="EMBL" id="GL732524">
    <property type="protein sequence ID" value="EFX89270.1"/>
    <property type="molecule type" value="Genomic_DNA"/>
</dbReference>